<comment type="caution">
    <text evidence="3">The sequence shown here is derived from an EMBL/GenBank/DDBJ whole genome shotgun (WGS) entry which is preliminary data.</text>
</comment>
<evidence type="ECO:0000259" key="2">
    <source>
        <dbReference type="Pfam" id="PF13477"/>
    </source>
</evidence>
<sequence>MKKVLRIVTSSVSFDLLIGQLRFLSENGFEIIGVSGEPEDKAKNTGEKEGIRTILIKHLVRPINPTKDIKALLELIRVIKEEKPFIVHANTPKGSFLGMLAAKFCRVPHRIYTVTGLRFETATGFFRWLLITMERITCACATKVIPEGDGVAATLQRERITSKPLKKILNGSINGIDIEYFSLTDSIKKEAIQIRQEIGGKFIFIFVGRIVRDKGIKELLEAFQHLQSEHPECKLLLVGRQEPDLDPISKETILIIKDNQAISEIGWQADVRPWLAASDALVFPSYREGFPNVVIQACAMSLPSVVTDINGCNEIIIEGENGYIVPTHNTQALYEAMRKLIENTSTTVKMAQEARPLILNRYEQKNIWEAILSEYQRLIT</sequence>
<evidence type="ECO:0000259" key="1">
    <source>
        <dbReference type="Pfam" id="PF00534"/>
    </source>
</evidence>
<dbReference type="GeneID" id="57238858"/>
<dbReference type="GO" id="GO:0016757">
    <property type="term" value="F:glycosyltransferase activity"/>
    <property type="evidence" value="ECO:0007669"/>
    <property type="project" value="InterPro"/>
</dbReference>
<dbReference type="Pfam" id="PF00534">
    <property type="entry name" value="Glycos_transf_1"/>
    <property type="match status" value="1"/>
</dbReference>
<dbReference type="PANTHER" id="PTHR12526">
    <property type="entry name" value="GLYCOSYLTRANSFERASE"/>
    <property type="match status" value="1"/>
</dbReference>
<dbReference type="eggNOG" id="COG0438">
    <property type="taxonomic scope" value="Bacteria"/>
</dbReference>
<dbReference type="SUPFAM" id="SSF53756">
    <property type="entry name" value="UDP-Glycosyltransferase/glycogen phosphorylase"/>
    <property type="match status" value="1"/>
</dbReference>
<dbReference type="CDD" id="cd03808">
    <property type="entry name" value="GT4_CapM-like"/>
    <property type="match status" value="1"/>
</dbReference>
<feature type="domain" description="Glycosyl transferase family 1" evidence="1">
    <location>
        <begin position="190"/>
        <end position="355"/>
    </location>
</feature>
<dbReference type="Pfam" id="PF13477">
    <property type="entry name" value="Glyco_trans_4_2"/>
    <property type="match status" value="1"/>
</dbReference>
<keyword evidence="3" id="KW-0808">Transferase</keyword>
<protein>
    <submittedName>
        <fullName evidence="3">Glycosyl transferase family 1</fullName>
    </submittedName>
</protein>
<proteinExistence type="predicted"/>
<dbReference type="OrthoDB" id="9790710at2"/>
<organism evidence="3 4">
    <name type="scientific">Porphyromonas gulae</name>
    <dbReference type="NCBI Taxonomy" id="111105"/>
    <lineage>
        <taxon>Bacteria</taxon>
        <taxon>Pseudomonadati</taxon>
        <taxon>Bacteroidota</taxon>
        <taxon>Bacteroidia</taxon>
        <taxon>Bacteroidales</taxon>
        <taxon>Porphyromonadaceae</taxon>
        <taxon>Porphyromonas</taxon>
    </lineage>
</organism>
<dbReference type="EMBL" id="JRAI01000069">
    <property type="protein sequence ID" value="KGN84512.1"/>
    <property type="molecule type" value="Genomic_DNA"/>
</dbReference>
<reference evidence="3 4" key="1">
    <citation type="submission" date="2014-08" db="EMBL/GenBank/DDBJ databases">
        <title>Porphyromonas gulae strain:COT-052_OH1451 Genome sequencing.</title>
        <authorList>
            <person name="Wallis C."/>
            <person name="Deusch O."/>
            <person name="O'Flynn C."/>
            <person name="Davis I."/>
            <person name="Jospin G."/>
            <person name="Darling A.E."/>
            <person name="Coil D.A."/>
            <person name="Alexiev A."/>
            <person name="Horsfall A."/>
            <person name="Kirkwood N."/>
            <person name="Harris S."/>
            <person name="Eisen J.A."/>
        </authorList>
    </citation>
    <scope>NUCLEOTIDE SEQUENCE [LARGE SCALE GENOMIC DNA]</scope>
    <source>
        <strain evidence="4">COT-052 OH1451</strain>
    </source>
</reference>
<dbReference type="AlphaFoldDB" id="A0A099X0E2"/>
<dbReference type="InterPro" id="IPR001296">
    <property type="entry name" value="Glyco_trans_1"/>
</dbReference>
<evidence type="ECO:0000313" key="3">
    <source>
        <dbReference type="EMBL" id="KGN84512.1"/>
    </source>
</evidence>
<gene>
    <name evidence="3" type="ORF">HR08_08720</name>
</gene>
<dbReference type="STRING" id="111105.HR09_02640"/>
<accession>A0A099X0E2</accession>
<name>A0A099X0E2_9PORP</name>
<dbReference type="Gene3D" id="3.40.50.2000">
    <property type="entry name" value="Glycogen Phosphorylase B"/>
    <property type="match status" value="2"/>
</dbReference>
<feature type="domain" description="Glycosyltransferase subfamily 4-like N-terminal" evidence="2">
    <location>
        <begin position="18"/>
        <end position="145"/>
    </location>
</feature>
<dbReference type="RefSeq" id="WP_018966075.1">
    <property type="nucleotide sequence ID" value="NZ_JQJE01000008.1"/>
</dbReference>
<dbReference type="Proteomes" id="UP000030130">
    <property type="component" value="Unassembled WGS sequence"/>
</dbReference>
<evidence type="ECO:0000313" key="4">
    <source>
        <dbReference type="Proteomes" id="UP000030130"/>
    </source>
</evidence>
<dbReference type="InterPro" id="IPR028098">
    <property type="entry name" value="Glyco_trans_4-like_N"/>
</dbReference>